<keyword evidence="6 11" id="KW-0547">Nucleotide-binding</keyword>
<proteinExistence type="inferred from homology"/>
<dbReference type="InterPro" id="IPR017441">
    <property type="entry name" value="Protein_kinase_ATP_BS"/>
</dbReference>
<dbReference type="Pfam" id="PF00069">
    <property type="entry name" value="Pkinase"/>
    <property type="match status" value="1"/>
</dbReference>
<dbReference type="InterPro" id="IPR008271">
    <property type="entry name" value="Ser/Thr_kinase_AS"/>
</dbReference>
<dbReference type="AlphaFoldDB" id="A0AAV8UZ55"/>
<dbReference type="SUPFAM" id="SSF56112">
    <property type="entry name" value="Protein kinase-like (PK-like)"/>
    <property type="match status" value="1"/>
</dbReference>
<feature type="binding site" evidence="11">
    <location>
        <position position="33"/>
    </location>
    <ligand>
        <name>ATP</name>
        <dbReference type="ChEBI" id="CHEBI:30616"/>
    </ligand>
</feature>
<comment type="catalytic activity">
    <reaction evidence="10">
        <text>L-seryl-[protein] + ATP = O-phospho-L-seryl-[protein] + ADP + H(+)</text>
        <dbReference type="Rhea" id="RHEA:17989"/>
        <dbReference type="Rhea" id="RHEA-COMP:9863"/>
        <dbReference type="Rhea" id="RHEA-COMP:11604"/>
        <dbReference type="ChEBI" id="CHEBI:15378"/>
        <dbReference type="ChEBI" id="CHEBI:29999"/>
        <dbReference type="ChEBI" id="CHEBI:30616"/>
        <dbReference type="ChEBI" id="CHEBI:83421"/>
        <dbReference type="ChEBI" id="CHEBI:456216"/>
        <dbReference type="EC" id="2.7.11.22"/>
    </reaction>
</comment>
<organism evidence="14 15">
    <name type="scientific">Rhodosorus marinus</name>
    <dbReference type="NCBI Taxonomy" id="101924"/>
    <lineage>
        <taxon>Eukaryota</taxon>
        <taxon>Rhodophyta</taxon>
        <taxon>Stylonematophyceae</taxon>
        <taxon>Stylonematales</taxon>
        <taxon>Stylonemataceae</taxon>
        <taxon>Rhodosorus</taxon>
    </lineage>
</organism>
<dbReference type="GO" id="GO:0030332">
    <property type="term" value="F:cyclin binding"/>
    <property type="evidence" value="ECO:0007669"/>
    <property type="project" value="TreeGrafter"/>
</dbReference>
<dbReference type="EC" id="2.7.11.22" evidence="2"/>
<evidence type="ECO:0000256" key="7">
    <source>
        <dbReference type="ARBA" id="ARBA00022777"/>
    </source>
</evidence>
<evidence type="ECO:0000256" key="11">
    <source>
        <dbReference type="PROSITE-ProRule" id="PRU10141"/>
    </source>
</evidence>
<dbReference type="Proteomes" id="UP001157974">
    <property type="component" value="Unassembled WGS sequence"/>
</dbReference>
<protein>
    <recommendedName>
        <fullName evidence="2">cyclin-dependent kinase</fullName>
        <ecNumber evidence="2">2.7.11.22</ecNumber>
    </recommendedName>
</protein>
<evidence type="ECO:0000313" key="14">
    <source>
        <dbReference type="EMBL" id="KAJ8905816.1"/>
    </source>
</evidence>
<evidence type="ECO:0000256" key="3">
    <source>
        <dbReference type="ARBA" id="ARBA00022527"/>
    </source>
</evidence>
<keyword evidence="15" id="KW-1185">Reference proteome</keyword>
<dbReference type="PANTHER" id="PTHR24056">
    <property type="entry name" value="CELL DIVISION PROTEIN KINASE"/>
    <property type="match status" value="1"/>
</dbReference>
<dbReference type="PROSITE" id="PS00108">
    <property type="entry name" value="PROTEIN_KINASE_ST"/>
    <property type="match status" value="1"/>
</dbReference>
<evidence type="ECO:0000256" key="5">
    <source>
        <dbReference type="ARBA" id="ARBA00022679"/>
    </source>
</evidence>
<evidence type="ECO:0000256" key="2">
    <source>
        <dbReference type="ARBA" id="ARBA00012425"/>
    </source>
</evidence>
<dbReference type="CDD" id="cd07829">
    <property type="entry name" value="STKc_CDK_like"/>
    <property type="match status" value="1"/>
</dbReference>
<evidence type="ECO:0000256" key="4">
    <source>
        <dbReference type="ARBA" id="ARBA00022553"/>
    </source>
</evidence>
<gene>
    <name evidence="14" type="ORF">NDN08_002321</name>
</gene>
<dbReference type="InterPro" id="IPR011009">
    <property type="entry name" value="Kinase-like_dom_sf"/>
</dbReference>
<dbReference type="FunFam" id="1.10.510.10:FF:000281">
    <property type="entry name" value="Cyclin-dependent kinase 2"/>
    <property type="match status" value="1"/>
</dbReference>
<dbReference type="GO" id="GO:0010389">
    <property type="term" value="P:regulation of G2/M transition of mitotic cell cycle"/>
    <property type="evidence" value="ECO:0007669"/>
    <property type="project" value="TreeGrafter"/>
</dbReference>
<dbReference type="PANTHER" id="PTHR24056:SF550">
    <property type="entry name" value="CHROMOSOME UNDETERMINED SCAFFOLD_44, WHOLE GENOME SHOTGUN SEQUENCE"/>
    <property type="match status" value="1"/>
</dbReference>
<dbReference type="GO" id="GO:0005737">
    <property type="term" value="C:cytoplasm"/>
    <property type="evidence" value="ECO:0007669"/>
    <property type="project" value="TreeGrafter"/>
</dbReference>
<evidence type="ECO:0000256" key="1">
    <source>
        <dbReference type="ARBA" id="ARBA00006485"/>
    </source>
</evidence>
<dbReference type="GO" id="GO:0000307">
    <property type="term" value="C:cyclin-dependent protein kinase holoenzyme complex"/>
    <property type="evidence" value="ECO:0007669"/>
    <property type="project" value="TreeGrafter"/>
</dbReference>
<dbReference type="Gene3D" id="3.30.200.20">
    <property type="entry name" value="Phosphorylase Kinase, domain 1"/>
    <property type="match status" value="1"/>
</dbReference>
<dbReference type="InterPro" id="IPR000719">
    <property type="entry name" value="Prot_kinase_dom"/>
</dbReference>
<dbReference type="EMBL" id="JAMWBK010000004">
    <property type="protein sequence ID" value="KAJ8905816.1"/>
    <property type="molecule type" value="Genomic_DNA"/>
</dbReference>
<dbReference type="GO" id="GO:0004693">
    <property type="term" value="F:cyclin-dependent protein serine/threonine kinase activity"/>
    <property type="evidence" value="ECO:0007669"/>
    <property type="project" value="UniProtKB-EC"/>
</dbReference>
<accession>A0AAV8UZ55</accession>
<reference evidence="14 15" key="1">
    <citation type="journal article" date="2023" name="Nat. Commun.">
        <title>Origin of minicircular mitochondrial genomes in red algae.</title>
        <authorList>
            <person name="Lee Y."/>
            <person name="Cho C.H."/>
            <person name="Lee Y.M."/>
            <person name="Park S.I."/>
            <person name="Yang J.H."/>
            <person name="West J.A."/>
            <person name="Bhattacharya D."/>
            <person name="Yoon H.S."/>
        </authorList>
    </citation>
    <scope>NUCLEOTIDE SEQUENCE [LARGE SCALE GENOMIC DNA]</scope>
    <source>
        <strain evidence="14 15">CCMP1338</strain>
        <tissue evidence="14">Whole cell</tissue>
    </source>
</reference>
<dbReference type="SMART" id="SM00220">
    <property type="entry name" value="S_TKc"/>
    <property type="match status" value="1"/>
</dbReference>
<evidence type="ECO:0000256" key="6">
    <source>
        <dbReference type="ARBA" id="ARBA00022741"/>
    </source>
</evidence>
<dbReference type="PROSITE" id="PS50011">
    <property type="entry name" value="PROTEIN_KINASE_DOM"/>
    <property type="match status" value="1"/>
</dbReference>
<evidence type="ECO:0000313" key="15">
    <source>
        <dbReference type="Proteomes" id="UP001157974"/>
    </source>
</evidence>
<dbReference type="PROSITE" id="PS00107">
    <property type="entry name" value="PROTEIN_KINASE_ATP"/>
    <property type="match status" value="1"/>
</dbReference>
<dbReference type="GO" id="GO:0000082">
    <property type="term" value="P:G1/S transition of mitotic cell cycle"/>
    <property type="evidence" value="ECO:0007669"/>
    <property type="project" value="TreeGrafter"/>
</dbReference>
<dbReference type="GO" id="GO:0005524">
    <property type="term" value="F:ATP binding"/>
    <property type="evidence" value="ECO:0007669"/>
    <property type="project" value="UniProtKB-UniRule"/>
</dbReference>
<sequence>MEKYERTECLGQGTFGKVFKAINLETGEVVALKKNIIKDDDEGVPPTTLREVSILLSLNHPHIVKLQEVIHRESKEGTMARPTLMLVFEFLDHDLKQYMVAKQGKGKGLPLDVAKSFCYQILLGLRHCHAHSVMHRDLKPQNILVSGDDTVKLADFGLGRVFSLPVGKYTHEVVTLWYRAPEVLLGTRCYSTGVDVWSVGCILAEMVLGKPLFYGESELEQLLSIFRIMGTPSTTTWPTVQDLRDWHDYPQWKERSLMEVVPQLGAAGCDLLRKMLQLNPAQRISASAALNHEFFRDVNYPLGSSAENSMSTSNY</sequence>
<keyword evidence="3 12" id="KW-0723">Serine/threonine-protein kinase</keyword>
<keyword evidence="4" id="KW-0597">Phosphoprotein</keyword>
<evidence type="ECO:0000256" key="12">
    <source>
        <dbReference type="RuleBase" id="RU000304"/>
    </source>
</evidence>
<feature type="domain" description="Protein kinase" evidence="13">
    <location>
        <begin position="4"/>
        <end position="295"/>
    </location>
</feature>
<evidence type="ECO:0000256" key="9">
    <source>
        <dbReference type="ARBA" id="ARBA00047811"/>
    </source>
</evidence>
<dbReference type="FunFam" id="3.30.200.20:FF:000124">
    <property type="entry name" value="Cyclin-dependent kinase 4"/>
    <property type="match status" value="1"/>
</dbReference>
<dbReference type="InterPro" id="IPR050108">
    <property type="entry name" value="CDK"/>
</dbReference>
<dbReference type="GO" id="GO:0007165">
    <property type="term" value="P:signal transduction"/>
    <property type="evidence" value="ECO:0007669"/>
    <property type="project" value="TreeGrafter"/>
</dbReference>
<keyword evidence="7" id="KW-0418">Kinase</keyword>
<keyword evidence="5" id="KW-0808">Transferase</keyword>
<evidence type="ECO:0000259" key="13">
    <source>
        <dbReference type="PROSITE" id="PS50011"/>
    </source>
</evidence>
<dbReference type="Gene3D" id="1.10.510.10">
    <property type="entry name" value="Transferase(Phosphotransferase) domain 1"/>
    <property type="match status" value="1"/>
</dbReference>
<comment type="catalytic activity">
    <reaction evidence="9">
        <text>L-threonyl-[protein] + ATP = O-phospho-L-threonyl-[protein] + ADP + H(+)</text>
        <dbReference type="Rhea" id="RHEA:46608"/>
        <dbReference type="Rhea" id="RHEA-COMP:11060"/>
        <dbReference type="Rhea" id="RHEA-COMP:11605"/>
        <dbReference type="ChEBI" id="CHEBI:15378"/>
        <dbReference type="ChEBI" id="CHEBI:30013"/>
        <dbReference type="ChEBI" id="CHEBI:30616"/>
        <dbReference type="ChEBI" id="CHEBI:61977"/>
        <dbReference type="ChEBI" id="CHEBI:456216"/>
        <dbReference type="EC" id="2.7.11.22"/>
    </reaction>
</comment>
<dbReference type="GO" id="GO:0010468">
    <property type="term" value="P:regulation of gene expression"/>
    <property type="evidence" value="ECO:0007669"/>
    <property type="project" value="TreeGrafter"/>
</dbReference>
<comment type="caution">
    <text evidence="14">The sequence shown here is derived from an EMBL/GenBank/DDBJ whole genome shotgun (WGS) entry which is preliminary data.</text>
</comment>
<evidence type="ECO:0000256" key="10">
    <source>
        <dbReference type="ARBA" id="ARBA00048367"/>
    </source>
</evidence>
<dbReference type="GO" id="GO:0005634">
    <property type="term" value="C:nucleus"/>
    <property type="evidence" value="ECO:0007669"/>
    <property type="project" value="TreeGrafter"/>
</dbReference>
<keyword evidence="8 11" id="KW-0067">ATP-binding</keyword>
<name>A0AAV8UZ55_9RHOD</name>
<evidence type="ECO:0000256" key="8">
    <source>
        <dbReference type="ARBA" id="ARBA00022840"/>
    </source>
</evidence>
<comment type="similarity">
    <text evidence="1">Belongs to the protein kinase superfamily. CMGC Ser/Thr protein kinase family. CDC2/CDKX subfamily.</text>
</comment>